<organism evidence="1 2">
    <name type="scientific">Pleurodeles waltl</name>
    <name type="common">Iberian ribbed newt</name>
    <dbReference type="NCBI Taxonomy" id="8319"/>
    <lineage>
        <taxon>Eukaryota</taxon>
        <taxon>Metazoa</taxon>
        <taxon>Chordata</taxon>
        <taxon>Craniata</taxon>
        <taxon>Vertebrata</taxon>
        <taxon>Euteleostomi</taxon>
        <taxon>Amphibia</taxon>
        <taxon>Batrachia</taxon>
        <taxon>Caudata</taxon>
        <taxon>Salamandroidea</taxon>
        <taxon>Salamandridae</taxon>
        <taxon>Pleurodelinae</taxon>
        <taxon>Pleurodeles</taxon>
    </lineage>
</organism>
<accession>A0AAV7LRC3</accession>
<dbReference type="EMBL" id="JANPWB010000015">
    <property type="protein sequence ID" value="KAJ1093519.1"/>
    <property type="molecule type" value="Genomic_DNA"/>
</dbReference>
<name>A0AAV7LRC3_PLEWA</name>
<sequence>MSAKLWSKEDAKCIVQMLLALCNRSLCSTMSAGKGDYSPSAFLPSILLLLSHSLSYVAPRAARGCFKALNESGDEMKLGRLSRIRTIEGGVSSRRLYSSVTWLVGPMMQGGAPENRP</sequence>
<evidence type="ECO:0000313" key="1">
    <source>
        <dbReference type="EMBL" id="KAJ1093519.1"/>
    </source>
</evidence>
<keyword evidence="2" id="KW-1185">Reference proteome</keyword>
<evidence type="ECO:0000313" key="2">
    <source>
        <dbReference type="Proteomes" id="UP001066276"/>
    </source>
</evidence>
<proteinExistence type="predicted"/>
<comment type="caution">
    <text evidence="1">The sequence shown here is derived from an EMBL/GenBank/DDBJ whole genome shotgun (WGS) entry which is preliminary data.</text>
</comment>
<reference evidence="1" key="1">
    <citation type="journal article" date="2022" name="bioRxiv">
        <title>Sequencing and chromosome-scale assembly of the giantPleurodeles waltlgenome.</title>
        <authorList>
            <person name="Brown T."/>
            <person name="Elewa A."/>
            <person name="Iarovenko S."/>
            <person name="Subramanian E."/>
            <person name="Araus A.J."/>
            <person name="Petzold A."/>
            <person name="Susuki M."/>
            <person name="Suzuki K.-i.T."/>
            <person name="Hayashi T."/>
            <person name="Toyoda A."/>
            <person name="Oliveira C."/>
            <person name="Osipova E."/>
            <person name="Leigh N.D."/>
            <person name="Simon A."/>
            <person name="Yun M.H."/>
        </authorList>
    </citation>
    <scope>NUCLEOTIDE SEQUENCE</scope>
    <source>
        <strain evidence="1">20211129_DDA</strain>
        <tissue evidence="1">Liver</tissue>
    </source>
</reference>
<dbReference type="AlphaFoldDB" id="A0AAV7LRC3"/>
<gene>
    <name evidence="1" type="ORF">NDU88_006619</name>
</gene>
<dbReference type="Proteomes" id="UP001066276">
    <property type="component" value="Chromosome 11"/>
</dbReference>
<protein>
    <submittedName>
        <fullName evidence="1">Uncharacterized protein</fullName>
    </submittedName>
</protein>